<dbReference type="AlphaFoldDB" id="A0A2S7STY2"/>
<dbReference type="EMBL" id="PPSL01000003">
    <property type="protein sequence ID" value="PQJ10370.1"/>
    <property type="molecule type" value="Genomic_DNA"/>
</dbReference>
<feature type="chain" id="PRO_5015509928" description="PA domain-containing protein" evidence="3">
    <location>
        <begin position="25"/>
        <end position="657"/>
    </location>
</feature>
<dbReference type="InterPro" id="IPR046450">
    <property type="entry name" value="PA_dom_sf"/>
</dbReference>
<organism evidence="6 7">
    <name type="scientific">Flavipsychrobacter stenotrophus</name>
    <dbReference type="NCBI Taxonomy" id="2077091"/>
    <lineage>
        <taxon>Bacteria</taxon>
        <taxon>Pseudomonadati</taxon>
        <taxon>Bacteroidota</taxon>
        <taxon>Chitinophagia</taxon>
        <taxon>Chitinophagales</taxon>
        <taxon>Chitinophagaceae</taxon>
        <taxon>Flavipsychrobacter</taxon>
    </lineage>
</organism>
<evidence type="ECO:0000259" key="5">
    <source>
        <dbReference type="Pfam" id="PF18962"/>
    </source>
</evidence>
<dbReference type="Proteomes" id="UP000239872">
    <property type="component" value="Unassembled WGS sequence"/>
</dbReference>
<dbReference type="InterPro" id="IPR003137">
    <property type="entry name" value="PA_domain"/>
</dbReference>
<evidence type="ECO:0000256" key="1">
    <source>
        <dbReference type="ARBA" id="ARBA00022729"/>
    </source>
</evidence>
<feature type="domain" description="PA" evidence="4">
    <location>
        <begin position="86"/>
        <end position="179"/>
    </location>
</feature>
<accession>A0A2S7STY2</accession>
<keyword evidence="7" id="KW-1185">Reference proteome</keyword>
<dbReference type="PANTHER" id="PTHR22702">
    <property type="entry name" value="PROTEASE-ASSOCIATED DOMAIN-CONTAINING PROTEIN"/>
    <property type="match status" value="1"/>
</dbReference>
<dbReference type="Pfam" id="PF02225">
    <property type="entry name" value="PA"/>
    <property type="match status" value="1"/>
</dbReference>
<name>A0A2S7STY2_9BACT</name>
<reference evidence="6 7" key="1">
    <citation type="submission" date="2018-01" db="EMBL/GenBank/DDBJ databases">
        <title>A novel member of the phylum Bacteroidetes isolated from glacier ice.</title>
        <authorList>
            <person name="Liu Q."/>
            <person name="Xin Y.-H."/>
        </authorList>
    </citation>
    <scope>NUCLEOTIDE SEQUENCE [LARGE SCALE GENOMIC DNA]</scope>
    <source>
        <strain evidence="6 7">RB1R16</strain>
    </source>
</reference>
<dbReference type="Gene3D" id="3.50.30.30">
    <property type="match status" value="1"/>
</dbReference>
<dbReference type="OrthoDB" id="5377264at2"/>
<dbReference type="Pfam" id="PF18962">
    <property type="entry name" value="Por_Secre_tail"/>
    <property type="match status" value="1"/>
</dbReference>
<comment type="caution">
    <text evidence="6">The sequence shown here is derived from an EMBL/GenBank/DDBJ whole genome shotgun (WGS) entry which is preliminary data.</text>
</comment>
<evidence type="ECO:0000313" key="6">
    <source>
        <dbReference type="EMBL" id="PQJ10370.1"/>
    </source>
</evidence>
<protein>
    <recommendedName>
        <fullName evidence="8">PA domain-containing protein</fullName>
    </recommendedName>
</protein>
<dbReference type="SUPFAM" id="SSF52025">
    <property type="entry name" value="PA domain"/>
    <property type="match status" value="1"/>
</dbReference>
<evidence type="ECO:0008006" key="8">
    <source>
        <dbReference type="Google" id="ProtNLM"/>
    </source>
</evidence>
<evidence type="ECO:0000313" key="7">
    <source>
        <dbReference type="Proteomes" id="UP000239872"/>
    </source>
</evidence>
<evidence type="ECO:0000256" key="3">
    <source>
        <dbReference type="SAM" id="SignalP"/>
    </source>
</evidence>
<dbReference type="RefSeq" id="WP_105039098.1">
    <property type="nucleotide sequence ID" value="NZ_PPSL01000003.1"/>
</dbReference>
<evidence type="ECO:0000256" key="2">
    <source>
        <dbReference type="ARBA" id="ARBA00023180"/>
    </source>
</evidence>
<dbReference type="InterPro" id="IPR026444">
    <property type="entry name" value="Secre_tail"/>
</dbReference>
<keyword evidence="1 3" id="KW-0732">Signal</keyword>
<dbReference type="CDD" id="cd04818">
    <property type="entry name" value="PA_subtilisin_1"/>
    <property type="match status" value="1"/>
</dbReference>
<proteinExistence type="predicted"/>
<sequence length="657" mass="70186">MKYFYTLRNLVLAACVGMAGIATAQTSHPLSFGMATSTASSNNFYKDYVGLRFQVSSPAAIAGDKSYTAAYDITDSGATGNWGGAPLVMVDSPVKFGLPADSNGCAAYPANYFAGKIAIVWRGTCEFGFKALQAQNAGAVACVIVNNASGGPVGMAAGASGGSVTIPVYMISLADGQDITSVLNTGGTVKMTIILNWGVGNNNDLGFVPGGYSTSTNFAMPLTQLMAASHPDAYKNINGAFVANYGLHNATNVQLQSDLMFTPTGGSTSSIYKDTVKLPAFPAADSIHTFFGAEYNVPTVTNTGRFDLKYTIASDSSDAFLGDNTFTHTFYATDSLYSKGRYDFALNKPVSTYYTRPGITDPYIWGVPYYIANGGSVIKTAQFSVSNGPGVLPAGQQMYVYVFKWVDATSGTNHDSVMQNSELELVGAGIKTFDGTLDSSFQSFTVAIGDTINGDAGTQVFLDANSWYLIAPEVPGSWALGLDGVVNGYPRTYGRNHFHSYFEMYNPLWPGDRSSSTNNQMAFPNDILSPIAFPSISSYDVDSVVYSSQRHLLPSVPFTVTTHPNAVGSVKTPFAKINMYPNPATDNINVSVSLEATAPTLTYTIIDGHGKFVSREIHQNVQNEVYNYNTSNLASGNYYILVSSGDKFTSKKFTVVR</sequence>
<gene>
    <name evidence="6" type="ORF">CJD36_010355</name>
</gene>
<dbReference type="NCBIfam" id="TIGR04183">
    <property type="entry name" value="Por_Secre_tail"/>
    <property type="match status" value="1"/>
</dbReference>
<evidence type="ECO:0000259" key="4">
    <source>
        <dbReference type="Pfam" id="PF02225"/>
    </source>
</evidence>
<feature type="signal peptide" evidence="3">
    <location>
        <begin position="1"/>
        <end position="24"/>
    </location>
</feature>
<keyword evidence="2" id="KW-0325">Glycoprotein</keyword>
<feature type="domain" description="Secretion system C-terminal sorting" evidence="5">
    <location>
        <begin position="579"/>
        <end position="655"/>
    </location>
</feature>
<dbReference type="PANTHER" id="PTHR22702:SF1">
    <property type="entry name" value="PROTEASE-ASSOCIATED DOMAIN-CONTAINING PROTEIN 1"/>
    <property type="match status" value="1"/>
</dbReference>